<evidence type="ECO:0000313" key="11">
    <source>
        <dbReference type="EMBL" id="MBC3766130.1"/>
    </source>
</evidence>
<keyword evidence="8" id="KW-0812">Transmembrane</keyword>
<dbReference type="Gene3D" id="3.30.565.10">
    <property type="entry name" value="Histidine kinase-like ATPase, C-terminal domain"/>
    <property type="match status" value="1"/>
</dbReference>
<evidence type="ECO:0000256" key="8">
    <source>
        <dbReference type="SAM" id="Phobius"/>
    </source>
</evidence>
<dbReference type="GO" id="GO:0000155">
    <property type="term" value="F:phosphorelay sensor kinase activity"/>
    <property type="evidence" value="ECO:0007669"/>
    <property type="project" value="InterPro"/>
</dbReference>
<dbReference type="Gene3D" id="1.10.287.130">
    <property type="match status" value="1"/>
</dbReference>
<dbReference type="SMART" id="SM00387">
    <property type="entry name" value="HATPase_c"/>
    <property type="match status" value="1"/>
</dbReference>
<dbReference type="EMBL" id="JACNEP010000006">
    <property type="protein sequence ID" value="MBC3766130.1"/>
    <property type="molecule type" value="Genomic_DNA"/>
</dbReference>
<feature type="coiled-coil region" evidence="7">
    <location>
        <begin position="227"/>
        <end position="289"/>
    </location>
</feature>
<accession>A0A8J6LZH0</accession>
<keyword evidence="4" id="KW-0597">Phosphoprotein</keyword>
<dbReference type="RefSeq" id="WP_186506602.1">
    <property type="nucleotide sequence ID" value="NZ_JACNEP010000006.1"/>
</dbReference>
<proteinExistence type="predicted"/>
<dbReference type="EC" id="2.7.13.3" evidence="3"/>
<dbReference type="Pfam" id="PF17152">
    <property type="entry name" value="CHASE8"/>
    <property type="match status" value="1"/>
</dbReference>
<dbReference type="Gene3D" id="6.10.340.10">
    <property type="match status" value="1"/>
</dbReference>
<dbReference type="InterPro" id="IPR004358">
    <property type="entry name" value="Sig_transdc_His_kin-like_C"/>
</dbReference>
<evidence type="ECO:0000256" key="7">
    <source>
        <dbReference type="SAM" id="Coils"/>
    </source>
</evidence>
<dbReference type="SUPFAM" id="SSF47384">
    <property type="entry name" value="Homodimeric domain of signal transducing histidine kinase"/>
    <property type="match status" value="1"/>
</dbReference>
<keyword evidence="5" id="KW-0808">Transferase</keyword>
<comment type="subcellular location">
    <subcellularLocation>
        <location evidence="2">Membrane</location>
    </subcellularLocation>
</comment>
<dbReference type="Proteomes" id="UP000601768">
    <property type="component" value="Unassembled WGS sequence"/>
</dbReference>
<dbReference type="SMART" id="SM00304">
    <property type="entry name" value="HAMP"/>
    <property type="match status" value="1"/>
</dbReference>
<evidence type="ECO:0000313" key="12">
    <source>
        <dbReference type="Proteomes" id="UP000601768"/>
    </source>
</evidence>
<dbReference type="PANTHER" id="PTHR43065">
    <property type="entry name" value="SENSOR HISTIDINE KINASE"/>
    <property type="match status" value="1"/>
</dbReference>
<dbReference type="InterPro" id="IPR005467">
    <property type="entry name" value="His_kinase_dom"/>
</dbReference>
<keyword evidence="12" id="KW-1185">Reference proteome</keyword>
<evidence type="ECO:0000256" key="3">
    <source>
        <dbReference type="ARBA" id="ARBA00012438"/>
    </source>
</evidence>
<feature type="transmembrane region" description="Helical" evidence="8">
    <location>
        <begin position="13"/>
        <end position="33"/>
    </location>
</feature>
<dbReference type="InterPro" id="IPR036097">
    <property type="entry name" value="HisK_dim/P_sf"/>
</dbReference>
<evidence type="ECO:0000256" key="5">
    <source>
        <dbReference type="ARBA" id="ARBA00022679"/>
    </source>
</evidence>
<name>A0A8J6LZH0_9ALTE</name>
<keyword evidence="8" id="KW-1133">Transmembrane helix</keyword>
<reference evidence="11" key="1">
    <citation type="journal article" date="2018" name="Int. J. Syst. Evol. Microbiol.">
        <title>Neptunicella marina gen. nov., sp. nov., isolated from surface seawater.</title>
        <authorList>
            <person name="Liu X."/>
            <person name="Lai Q."/>
            <person name="Du Y."/>
            <person name="Zhang X."/>
            <person name="Liu Z."/>
            <person name="Sun F."/>
            <person name="Shao Z."/>
        </authorList>
    </citation>
    <scope>NUCLEOTIDE SEQUENCE</scope>
    <source>
        <strain evidence="11">S27-2</strain>
    </source>
</reference>
<comment type="caution">
    <text evidence="11">The sequence shown here is derived from an EMBL/GenBank/DDBJ whole genome shotgun (WGS) entry which is preliminary data.</text>
</comment>
<dbReference type="SUPFAM" id="SSF55874">
    <property type="entry name" value="ATPase domain of HSP90 chaperone/DNA topoisomerase II/histidine kinase"/>
    <property type="match status" value="1"/>
</dbReference>
<dbReference type="InterPro" id="IPR033417">
    <property type="entry name" value="CHASE8"/>
</dbReference>
<evidence type="ECO:0000259" key="10">
    <source>
        <dbReference type="PROSITE" id="PS50885"/>
    </source>
</evidence>
<evidence type="ECO:0000259" key="9">
    <source>
        <dbReference type="PROSITE" id="PS50109"/>
    </source>
</evidence>
<dbReference type="PRINTS" id="PR00344">
    <property type="entry name" value="BCTRLSENSOR"/>
</dbReference>
<dbReference type="CDD" id="cd06225">
    <property type="entry name" value="HAMP"/>
    <property type="match status" value="1"/>
</dbReference>
<comment type="catalytic activity">
    <reaction evidence="1">
        <text>ATP + protein L-histidine = ADP + protein N-phospho-L-histidine.</text>
        <dbReference type="EC" id="2.7.13.3"/>
    </reaction>
</comment>
<evidence type="ECO:0000256" key="2">
    <source>
        <dbReference type="ARBA" id="ARBA00004370"/>
    </source>
</evidence>
<evidence type="ECO:0000256" key="4">
    <source>
        <dbReference type="ARBA" id="ARBA00022553"/>
    </source>
</evidence>
<dbReference type="PANTHER" id="PTHR43065:SF47">
    <property type="match status" value="1"/>
</dbReference>
<dbReference type="PROSITE" id="PS50885">
    <property type="entry name" value="HAMP"/>
    <property type="match status" value="1"/>
</dbReference>
<dbReference type="GO" id="GO:0016020">
    <property type="term" value="C:membrane"/>
    <property type="evidence" value="ECO:0007669"/>
    <property type="project" value="UniProtKB-SubCell"/>
</dbReference>
<keyword evidence="6 11" id="KW-0418">Kinase</keyword>
<evidence type="ECO:0000256" key="1">
    <source>
        <dbReference type="ARBA" id="ARBA00000085"/>
    </source>
</evidence>
<feature type="domain" description="HAMP" evidence="10">
    <location>
        <begin position="189"/>
        <end position="242"/>
    </location>
</feature>
<organism evidence="11 12">
    <name type="scientific">Neptunicella marina</name>
    <dbReference type="NCBI Taxonomy" id="2125989"/>
    <lineage>
        <taxon>Bacteria</taxon>
        <taxon>Pseudomonadati</taxon>
        <taxon>Pseudomonadota</taxon>
        <taxon>Gammaproteobacteria</taxon>
        <taxon>Alteromonadales</taxon>
        <taxon>Alteromonadaceae</taxon>
        <taxon>Neptunicella</taxon>
    </lineage>
</organism>
<keyword evidence="8" id="KW-0472">Membrane</keyword>
<protein>
    <recommendedName>
        <fullName evidence="3">histidine kinase</fullName>
        <ecNumber evidence="3">2.7.13.3</ecNumber>
    </recommendedName>
</protein>
<sequence length="549" mass="61687">MTEGNSILSIKSLMLYVAMATSTLALVVTAGIFEYRLEKSYKDELIEDTKMFADFLVNNSVASVLFKDAGAAQSDLAHLEGIAHVDHAHIYYFGDDQELTLFATYNRSGTGHVQTVIDRVDELSEPTMSSSGMEFVKPITHKGDIIGYLYINMSLARLNELKLNAIMLTVAILFVVIALCLALALVLQKKITKPVEELVELVQKISRDKDYSTRAEVCNISELAIFANAFNRLLARMQQHIQQQQQAEDEYRELTANLEEKVNQRTIALKQANHELMQTLEKLHEFQRQLVQNEKMASLGDMVAGIAHEVNTPIGLGVTASTMMIDRINKIQHEFDNKTLKASSLEKFLNESRENLNIVYRNLNRSADLISSFKQVAVDQTHELNRTFNVGELIDEILFSLRPRLKQTEHEVLVHCDSELMVECKAGPIHQILINLILNSLIHGFEYIDIGTIEIKVEMVAQQQLQITYTDNGKGLSDDLKKRIFDPFVTTKRGKGGSGLGMHLVFNLVTQGLGGNISVDSKEGQGVKFIIQFPVNRMLKNSDQTGKNR</sequence>
<dbReference type="Pfam" id="PF02518">
    <property type="entry name" value="HATPase_c"/>
    <property type="match status" value="1"/>
</dbReference>
<feature type="transmembrane region" description="Helical" evidence="8">
    <location>
        <begin position="163"/>
        <end position="187"/>
    </location>
</feature>
<evidence type="ECO:0000256" key="6">
    <source>
        <dbReference type="ARBA" id="ARBA00022777"/>
    </source>
</evidence>
<dbReference type="AlphaFoldDB" id="A0A8J6LZH0"/>
<keyword evidence="7" id="KW-0175">Coiled coil</keyword>
<reference evidence="11" key="2">
    <citation type="submission" date="2020-08" db="EMBL/GenBank/DDBJ databases">
        <authorList>
            <person name="Lai Q."/>
        </authorList>
    </citation>
    <scope>NUCLEOTIDE SEQUENCE</scope>
    <source>
        <strain evidence="11">S27-2</strain>
    </source>
</reference>
<dbReference type="InterPro" id="IPR003594">
    <property type="entry name" value="HATPase_dom"/>
</dbReference>
<dbReference type="InterPro" id="IPR036890">
    <property type="entry name" value="HATPase_C_sf"/>
</dbReference>
<dbReference type="PROSITE" id="PS50109">
    <property type="entry name" value="HIS_KIN"/>
    <property type="match status" value="1"/>
</dbReference>
<gene>
    <name evidence="11" type="ORF">H8B19_09575</name>
</gene>
<feature type="domain" description="Histidine kinase" evidence="9">
    <location>
        <begin position="305"/>
        <end position="537"/>
    </location>
</feature>
<dbReference type="InterPro" id="IPR003660">
    <property type="entry name" value="HAMP_dom"/>
</dbReference>